<evidence type="ECO:0000313" key="2">
    <source>
        <dbReference type="Proteomes" id="UP000516052"/>
    </source>
</evidence>
<dbReference type="AlphaFoldDB" id="A0A7H0IHZ1"/>
<dbReference type="KEGG" id="sroi:IAG44_25295"/>
<keyword evidence="2" id="KW-1185">Reference proteome</keyword>
<protein>
    <recommendedName>
        <fullName evidence="3">Immunity protein 50</fullName>
    </recommendedName>
</protein>
<dbReference type="EMBL" id="CP060828">
    <property type="protein sequence ID" value="QNP72407.1"/>
    <property type="molecule type" value="Genomic_DNA"/>
</dbReference>
<organism evidence="1 2">
    <name type="scientific">Streptomyces roseirectus</name>
    <dbReference type="NCBI Taxonomy" id="2768066"/>
    <lineage>
        <taxon>Bacteria</taxon>
        <taxon>Bacillati</taxon>
        <taxon>Actinomycetota</taxon>
        <taxon>Actinomycetes</taxon>
        <taxon>Kitasatosporales</taxon>
        <taxon>Streptomycetaceae</taxon>
        <taxon>Streptomyces</taxon>
    </lineage>
</organism>
<dbReference type="InterPro" id="IPR028957">
    <property type="entry name" value="Imm50"/>
</dbReference>
<evidence type="ECO:0000313" key="1">
    <source>
        <dbReference type="EMBL" id="QNP72407.1"/>
    </source>
</evidence>
<dbReference type="RefSeq" id="WP_187749361.1">
    <property type="nucleotide sequence ID" value="NZ_CP060828.1"/>
</dbReference>
<dbReference type="Pfam" id="PF15594">
    <property type="entry name" value="Imm50"/>
    <property type="match status" value="1"/>
</dbReference>
<gene>
    <name evidence="1" type="ORF">IAG44_25295</name>
</gene>
<reference evidence="1 2" key="1">
    <citation type="submission" date="2020-08" db="EMBL/GenBank/DDBJ databases">
        <title>A novel species.</title>
        <authorList>
            <person name="Gao J."/>
        </authorList>
    </citation>
    <scope>NUCLEOTIDE SEQUENCE [LARGE SCALE GENOMIC DNA]</scope>
    <source>
        <strain evidence="1 2">CRXT-G-22</strain>
    </source>
</reference>
<evidence type="ECO:0008006" key="3">
    <source>
        <dbReference type="Google" id="ProtNLM"/>
    </source>
</evidence>
<proteinExistence type="predicted"/>
<dbReference type="Proteomes" id="UP000516052">
    <property type="component" value="Chromosome"/>
</dbReference>
<sequence>MTVDEFIVNSQVLSSAYGYVPQLGGNLRLRSVNISWSGPTVTLRVDLPHFPDQVPQEWEDAGVDTAQCQLQFLDVSDLRMAGWNPPIFALVKIVSCLERRRIQVVVDAVNQESFLSFDCSDSVVIGHFSAFRMQDDGMDGGPRIHVKRLDSHLYDSLPATCEKVYYERI</sequence>
<name>A0A7H0IHZ1_9ACTN</name>
<accession>A0A7H0IHZ1</accession>